<sequence>MSSTSTTAPPDASSGVSLTHAQIRTILFGLMAGMFLAALDQTIVSTSIRTIADDLHGLEIQAWVTTAYLITSTVTTPLYGKLSDIYGRRPLFITAISIFVVGSFACSFSTSMYELAAFRAFQGLGAGGLFSLALAILADIVPPRERAKYQGYFLAVFGTSSVLGPVVGGSLAGADTILWLAGWRWVFLVNVPIGIIALAVVMKVLHIPHVRRDHRIDWWGAVALIVGLVPLLIVAEQGQEWGWGSARVLGLIALGVVGLIAFVLVEIRMKDEALIPMRLFRAGNFSLGMGANAVIGMVMFGAILVLPLYLQLVKGASPTKAGLLLLPLTLGIMSGSVVSGQLTSRTGRYKIFPVIGTALLAVMMVALQVLSADTSIWALFGFFLGIGFGLGLCMQTLLIAVQNVVPAKDIGVATSSATFFRQVGGTVGVAVFISLLFNTLADKAPAAVQAASGNPAFQAAAAKAAGSQDPGVIRQYLAGLGAQLNADSSFLQKVDPLIARPYQTGFADSTHIVFLVVAICAAIAFALVLLIKETPLRTMSALQERQMEEASLEAETLPAGQAGPGSELSAGVGAPTGAEATDREAAAAGSPVATAEHPAATAPAAVGTATPVKDAPRADGTAASPAGSPRVDGSAVDGGTGRPAASPADEVAQREGAHSLAVTDGRKVSVQELLDRFRADEDRLSRTDGAHQL</sequence>
<keyword evidence="3" id="KW-0813">Transport</keyword>
<keyword evidence="7 9" id="KW-0472">Membrane</keyword>
<dbReference type="Gene3D" id="1.20.1250.20">
    <property type="entry name" value="MFS general substrate transporter like domains"/>
    <property type="match status" value="1"/>
</dbReference>
<feature type="transmembrane region" description="Helical" evidence="9">
    <location>
        <begin position="376"/>
        <end position="398"/>
    </location>
</feature>
<feature type="transmembrane region" description="Helical" evidence="9">
    <location>
        <begin position="285"/>
        <end position="309"/>
    </location>
</feature>
<dbReference type="PANTHER" id="PTHR23501:SF197">
    <property type="entry name" value="COMD"/>
    <property type="match status" value="1"/>
</dbReference>
<evidence type="ECO:0000256" key="3">
    <source>
        <dbReference type="ARBA" id="ARBA00022448"/>
    </source>
</evidence>
<feature type="transmembrane region" description="Helical" evidence="9">
    <location>
        <begin position="26"/>
        <end position="48"/>
    </location>
</feature>
<comment type="subcellular location">
    <subcellularLocation>
        <location evidence="1">Cell membrane</location>
        <topology evidence="1">Multi-pass membrane protein</topology>
    </subcellularLocation>
</comment>
<feature type="transmembrane region" description="Helical" evidence="9">
    <location>
        <begin position="152"/>
        <end position="173"/>
    </location>
</feature>
<dbReference type="GO" id="GO:0022857">
    <property type="term" value="F:transmembrane transporter activity"/>
    <property type="evidence" value="ECO:0007669"/>
    <property type="project" value="InterPro"/>
</dbReference>
<dbReference type="PANTHER" id="PTHR23501">
    <property type="entry name" value="MAJOR FACILITATOR SUPERFAMILY"/>
    <property type="match status" value="1"/>
</dbReference>
<evidence type="ECO:0000256" key="9">
    <source>
        <dbReference type="SAM" id="Phobius"/>
    </source>
</evidence>
<dbReference type="EMBL" id="BMNA01000004">
    <property type="protein sequence ID" value="GGM04827.1"/>
    <property type="molecule type" value="Genomic_DNA"/>
</dbReference>
<organism evidence="11 12">
    <name type="scientific">Nakamurella endophytica</name>
    <dbReference type="NCBI Taxonomy" id="1748367"/>
    <lineage>
        <taxon>Bacteria</taxon>
        <taxon>Bacillati</taxon>
        <taxon>Actinomycetota</taxon>
        <taxon>Actinomycetes</taxon>
        <taxon>Nakamurellales</taxon>
        <taxon>Nakamurellaceae</taxon>
        <taxon>Nakamurella</taxon>
    </lineage>
</organism>
<feature type="transmembrane region" description="Helical" evidence="9">
    <location>
        <begin position="91"/>
        <end position="113"/>
    </location>
</feature>
<proteinExistence type="inferred from homology"/>
<evidence type="ECO:0000256" key="8">
    <source>
        <dbReference type="SAM" id="MobiDB-lite"/>
    </source>
</evidence>
<evidence type="ECO:0000313" key="12">
    <source>
        <dbReference type="Proteomes" id="UP000655208"/>
    </source>
</evidence>
<feature type="transmembrane region" description="Helical" evidence="9">
    <location>
        <begin position="241"/>
        <end position="265"/>
    </location>
</feature>
<feature type="region of interest" description="Disordered" evidence="8">
    <location>
        <begin position="547"/>
        <end position="668"/>
    </location>
</feature>
<evidence type="ECO:0000256" key="2">
    <source>
        <dbReference type="ARBA" id="ARBA00007520"/>
    </source>
</evidence>
<dbReference type="InterPro" id="IPR004638">
    <property type="entry name" value="EmrB-like"/>
</dbReference>
<dbReference type="Gene3D" id="1.20.1720.10">
    <property type="entry name" value="Multidrug resistance protein D"/>
    <property type="match status" value="1"/>
</dbReference>
<feature type="transmembrane region" description="Helical" evidence="9">
    <location>
        <begin position="512"/>
        <end position="531"/>
    </location>
</feature>
<dbReference type="PRINTS" id="PR01036">
    <property type="entry name" value="TCRTETB"/>
</dbReference>
<dbReference type="InterPro" id="IPR020846">
    <property type="entry name" value="MFS_dom"/>
</dbReference>
<protein>
    <submittedName>
        <fullName evidence="11">MFS transporter</fullName>
    </submittedName>
</protein>
<dbReference type="CDD" id="cd17502">
    <property type="entry name" value="MFS_Azr1_MDR_like"/>
    <property type="match status" value="1"/>
</dbReference>
<dbReference type="SUPFAM" id="SSF103473">
    <property type="entry name" value="MFS general substrate transporter"/>
    <property type="match status" value="1"/>
</dbReference>
<keyword evidence="5 9" id="KW-0812">Transmembrane</keyword>
<dbReference type="NCBIfam" id="TIGR00711">
    <property type="entry name" value="efflux_EmrB"/>
    <property type="match status" value="1"/>
</dbReference>
<keyword evidence="4" id="KW-1003">Cell membrane</keyword>
<dbReference type="InterPro" id="IPR036259">
    <property type="entry name" value="MFS_trans_sf"/>
</dbReference>
<evidence type="ECO:0000259" key="10">
    <source>
        <dbReference type="PROSITE" id="PS50850"/>
    </source>
</evidence>
<name>A0A917SZF1_9ACTN</name>
<feature type="domain" description="Major facilitator superfamily (MFS) profile" evidence="10">
    <location>
        <begin position="26"/>
        <end position="536"/>
    </location>
</feature>
<feature type="transmembrane region" description="Helical" evidence="9">
    <location>
        <begin position="419"/>
        <end position="437"/>
    </location>
</feature>
<comment type="similarity">
    <text evidence="2">Belongs to the major facilitator superfamily. TCR/Tet family.</text>
</comment>
<evidence type="ECO:0000256" key="6">
    <source>
        <dbReference type="ARBA" id="ARBA00022989"/>
    </source>
</evidence>
<dbReference type="Proteomes" id="UP000655208">
    <property type="component" value="Unassembled WGS sequence"/>
</dbReference>
<dbReference type="GO" id="GO:0005886">
    <property type="term" value="C:plasma membrane"/>
    <property type="evidence" value="ECO:0007669"/>
    <property type="project" value="UniProtKB-SubCell"/>
</dbReference>
<feature type="transmembrane region" description="Helical" evidence="9">
    <location>
        <begin position="185"/>
        <end position="205"/>
    </location>
</feature>
<reference evidence="11" key="2">
    <citation type="submission" date="2020-09" db="EMBL/GenBank/DDBJ databases">
        <authorList>
            <person name="Sun Q."/>
            <person name="Zhou Y."/>
        </authorList>
    </citation>
    <scope>NUCLEOTIDE SEQUENCE</scope>
    <source>
        <strain evidence="11">CGMCC 4.7308</strain>
    </source>
</reference>
<feature type="transmembrane region" description="Helical" evidence="9">
    <location>
        <begin position="351"/>
        <end position="370"/>
    </location>
</feature>
<feature type="transmembrane region" description="Helical" evidence="9">
    <location>
        <begin position="321"/>
        <end position="339"/>
    </location>
</feature>
<evidence type="ECO:0000313" key="11">
    <source>
        <dbReference type="EMBL" id="GGM04827.1"/>
    </source>
</evidence>
<feature type="transmembrane region" description="Helical" evidence="9">
    <location>
        <begin position="217"/>
        <end position="235"/>
    </location>
</feature>
<feature type="transmembrane region" description="Helical" evidence="9">
    <location>
        <begin position="119"/>
        <end position="140"/>
    </location>
</feature>
<dbReference type="PROSITE" id="PS50850">
    <property type="entry name" value="MFS"/>
    <property type="match status" value="1"/>
</dbReference>
<accession>A0A917SZF1</accession>
<dbReference type="FunFam" id="1.20.1720.10:FF:000004">
    <property type="entry name" value="EmrB/QacA family drug resistance transporter"/>
    <property type="match status" value="1"/>
</dbReference>
<dbReference type="InterPro" id="IPR011701">
    <property type="entry name" value="MFS"/>
</dbReference>
<feature type="compositionally biased region" description="Low complexity" evidence="8">
    <location>
        <begin position="586"/>
        <end position="612"/>
    </location>
</feature>
<comment type="caution">
    <text evidence="11">The sequence shown here is derived from an EMBL/GenBank/DDBJ whole genome shotgun (WGS) entry which is preliminary data.</text>
</comment>
<dbReference type="AlphaFoldDB" id="A0A917SZF1"/>
<reference evidence="11" key="1">
    <citation type="journal article" date="2014" name="Int. J. Syst. Evol. Microbiol.">
        <title>Complete genome sequence of Corynebacterium casei LMG S-19264T (=DSM 44701T), isolated from a smear-ripened cheese.</title>
        <authorList>
            <consortium name="US DOE Joint Genome Institute (JGI-PGF)"/>
            <person name="Walter F."/>
            <person name="Albersmeier A."/>
            <person name="Kalinowski J."/>
            <person name="Ruckert C."/>
        </authorList>
    </citation>
    <scope>NUCLEOTIDE SEQUENCE</scope>
    <source>
        <strain evidence="11">CGMCC 4.7308</strain>
    </source>
</reference>
<keyword evidence="6 9" id="KW-1133">Transmembrane helix</keyword>
<evidence type="ECO:0000256" key="7">
    <source>
        <dbReference type="ARBA" id="ARBA00023136"/>
    </source>
</evidence>
<gene>
    <name evidence="11" type="ORF">GCM10011594_26340</name>
</gene>
<evidence type="ECO:0000256" key="1">
    <source>
        <dbReference type="ARBA" id="ARBA00004651"/>
    </source>
</evidence>
<evidence type="ECO:0000256" key="4">
    <source>
        <dbReference type="ARBA" id="ARBA00022475"/>
    </source>
</evidence>
<dbReference type="RefSeq" id="WP_188942075.1">
    <property type="nucleotide sequence ID" value="NZ_BMNA01000004.1"/>
</dbReference>
<evidence type="ECO:0000256" key="5">
    <source>
        <dbReference type="ARBA" id="ARBA00022692"/>
    </source>
</evidence>
<keyword evidence="12" id="KW-1185">Reference proteome</keyword>
<dbReference type="Pfam" id="PF07690">
    <property type="entry name" value="MFS_1"/>
    <property type="match status" value="1"/>
</dbReference>